<dbReference type="EMBL" id="CACVBS010000101">
    <property type="protein sequence ID" value="CAA7271026.1"/>
    <property type="molecule type" value="Genomic_DNA"/>
</dbReference>
<proteinExistence type="inferred from homology"/>
<comment type="caution">
    <text evidence="3">The sequence shown here is derived from an EMBL/GenBank/DDBJ whole genome shotgun (WGS) entry which is preliminary data.</text>
</comment>
<keyword evidence="1" id="KW-0694">RNA-binding</keyword>
<accession>A0A8S0X1K8</accession>
<dbReference type="GO" id="GO:0030422">
    <property type="term" value="P:siRNA processing"/>
    <property type="evidence" value="ECO:0007669"/>
    <property type="project" value="TreeGrafter"/>
</dbReference>
<protein>
    <recommendedName>
        <fullName evidence="1">RNA-dependent RNA polymerase</fullName>
        <ecNumber evidence="1">2.7.7.48</ecNumber>
    </recommendedName>
</protein>
<keyword evidence="1" id="KW-0696">RNA-directed RNA polymerase</keyword>
<dbReference type="InterPro" id="IPR007855">
    <property type="entry name" value="RDRP"/>
</dbReference>
<dbReference type="PANTHER" id="PTHR23079">
    <property type="entry name" value="RNA-DEPENDENT RNA POLYMERASE"/>
    <property type="match status" value="1"/>
</dbReference>
<comment type="similarity">
    <text evidence="1">Belongs to the RdRP family.</text>
</comment>
<dbReference type="Pfam" id="PF05183">
    <property type="entry name" value="RdRP"/>
    <property type="match status" value="1"/>
</dbReference>
<organism evidence="3 4">
    <name type="scientific">Cyclocybe aegerita</name>
    <name type="common">Black poplar mushroom</name>
    <name type="synonym">Agrocybe aegerita</name>
    <dbReference type="NCBI Taxonomy" id="1973307"/>
    <lineage>
        <taxon>Eukaryota</taxon>
        <taxon>Fungi</taxon>
        <taxon>Dikarya</taxon>
        <taxon>Basidiomycota</taxon>
        <taxon>Agaricomycotina</taxon>
        <taxon>Agaricomycetes</taxon>
        <taxon>Agaricomycetidae</taxon>
        <taxon>Agaricales</taxon>
        <taxon>Agaricineae</taxon>
        <taxon>Bolbitiaceae</taxon>
        <taxon>Cyclocybe</taxon>
    </lineage>
</organism>
<dbReference type="AlphaFoldDB" id="A0A8S0X1K8"/>
<gene>
    <name evidence="3" type="ORF">AAE3_LOCUS13388</name>
</gene>
<evidence type="ECO:0000256" key="1">
    <source>
        <dbReference type="RuleBase" id="RU363098"/>
    </source>
</evidence>
<dbReference type="GO" id="GO:0003723">
    <property type="term" value="F:RNA binding"/>
    <property type="evidence" value="ECO:0007669"/>
    <property type="project" value="UniProtKB-KW"/>
</dbReference>
<dbReference type="PANTHER" id="PTHR23079:SF14">
    <property type="entry name" value="RNA-DEPENDENT RNA POLYMERASE"/>
    <property type="match status" value="1"/>
</dbReference>
<evidence type="ECO:0000313" key="4">
    <source>
        <dbReference type="Proteomes" id="UP000467700"/>
    </source>
</evidence>
<name>A0A8S0X1K8_CYCAE</name>
<sequence>MMRMTRTKMVISGCPSTLEETAIVLLDAGFTPQECPVLREKIKKVVTTKVENRTHNLKFDLEYSCTAFAVPDPFGVLGPNEVHIKSSRRNLKTEDGMMTDIIVGDVLLTRSPCKMPIDVQKAKAVEHPLLRNYVDVIVFSIQGLRRLIDLLGGGDYDGDVILAIWQSLLVEPFQNTEDKHTPESLHLDIAFTRDTETGQAFLERVQTYEPEKMIQAMQHYLLGGLRDTSLVGKYSTMHTNAIYELGYHNPRTIKLAYKFCRVLDAPKTGWRIKSKTLEEDLRTYHSTRGPEWKISKDTKKSKHTADTRNLPVLKRDERSEFAKGRFIMDTLMRAAKKERDRLLAEMETFFKDERNTTRPDPVLLQPWNNAEAWAATGCPHSVAEKKADLEKIKNHVHKIYKKERDRLSASAKGSFTSLSIEVRQDILRALSKEFASYPDMADVPSIPDSATLARFRASYAYKYDMHEQKNREGWSRFPWNVALRELCAIKAATDPYKVVTNEFYERFKLTQRR</sequence>
<comment type="catalytic activity">
    <reaction evidence="1">
        <text>RNA(n) + a ribonucleoside 5'-triphosphate = RNA(n+1) + diphosphate</text>
        <dbReference type="Rhea" id="RHEA:21248"/>
        <dbReference type="Rhea" id="RHEA-COMP:14527"/>
        <dbReference type="Rhea" id="RHEA-COMP:17342"/>
        <dbReference type="ChEBI" id="CHEBI:33019"/>
        <dbReference type="ChEBI" id="CHEBI:61557"/>
        <dbReference type="ChEBI" id="CHEBI:140395"/>
        <dbReference type="EC" id="2.7.7.48"/>
    </reaction>
</comment>
<evidence type="ECO:0000313" key="3">
    <source>
        <dbReference type="EMBL" id="CAA7271026.1"/>
    </source>
</evidence>
<dbReference type="GO" id="GO:0003968">
    <property type="term" value="F:RNA-directed RNA polymerase activity"/>
    <property type="evidence" value="ECO:0007669"/>
    <property type="project" value="UniProtKB-KW"/>
</dbReference>
<feature type="domain" description="RDRP core" evidence="2">
    <location>
        <begin position="13"/>
        <end position="333"/>
    </location>
</feature>
<evidence type="ECO:0000259" key="2">
    <source>
        <dbReference type="Pfam" id="PF05183"/>
    </source>
</evidence>
<dbReference type="InterPro" id="IPR057596">
    <property type="entry name" value="RDRP_core"/>
</dbReference>
<dbReference type="EC" id="2.7.7.48" evidence="1"/>
<keyword evidence="4" id="KW-1185">Reference proteome</keyword>
<dbReference type="OrthoDB" id="10055769at2759"/>
<keyword evidence="1" id="KW-0808">Transferase</keyword>
<dbReference type="Proteomes" id="UP000467700">
    <property type="component" value="Unassembled WGS sequence"/>
</dbReference>
<reference evidence="3 4" key="1">
    <citation type="submission" date="2020-01" db="EMBL/GenBank/DDBJ databases">
        <authorList>
            <person name="Gupta K D."/>
        </authorList>
    </citation>
    <scope>NUCLEOTIDE SEQUENCE [LARGE SCALE GENOMIC DNA]</scope>
</reference>
<keyword evidence="1" id="KW-0548">Nucleotidyltransferase</keyword>
<dbReference type="GO" id="GO:0031380">
    <property type="term" value="C:nuclear RNA-directed RNA polymerase complex"/>
    <property type="evidence" value="ECO:0007669"/>
    <property type="project" value="TreeGrafter"/>
</dbReference>